<feature type="compositionally biased region" description="Basic and acidic residues" evidence="1">
    <location>
        <begin position="108"/>
        <end position="124"/>
    </location>
</feature>
<reference evidence="3" key="1">
    <citation type="submission" date="2019-12" db="EMBL/GenBank/DDBJ databases">
        <title>High-Quality draft genome sequences of three cyanobacteria isolated from the limestone walls of the Old Cathedral of Coimbra.</title>
        <authorList>
            <person name="Tiago I."/>
            <person name="Soares F."/>
            <person name="Portugal A."/>
        </authorList>
    </citation>
    <scope>NUCLEOTIDE SEQUENCE</scope>
    <source>
        <strain evidence="3">A</strain>
    </source>
</reference>
<comment type="caution">
    <text evidence="3">The sequence shown here is derived from an EMBL/GenBank/DDBJ whole genome shotgun (WGS) entry which is preliminary data.</text>
</comment>
<keyword evidence="2" id="KW-1133">Transmembrane helix</keyword>
<proteinExistence type="predicted"/>
<gene>
    <name evidence="3" type="ORF">GS601_16480</name>
</gene>
<dbReference type="Pfam" id="PF11283">
    <property type="entry name" value="DUF3084"/>
    <property type="match status" value="1"/>
</dbReference>
<evidence type="ECO:0000256" key="2">
    <source>
        <dbReference type="SAM" id="Phobius"/>
    </source>
</evidence>
<dbReference type="InterPro" id="IPR021435">
    <property type="entry name" value="DUF3084"/>
</dbReference>
<dbReference type="RefSeq" id="WP_162424390.1">
    <property type="nucleotide sequence ID" value="NZ_WVIE01000021.1"/>
</dbReference>
<organism evidence="3 4">
    <name type="scientific">Myxacorys almedinensis A</name>
    <dbReference type="NCBI Taxonomy" id="2690445"/>
    <lineage>
        <taxon>Bacteria</taxon>
        <taxon>Bacillati</taxon>
        <taxon>Cyanobacteriota</taxon>
        <taxon>Cyanophyceae</taxon>
        <taxon>Leptolyngbyales</taxon>
        <taxon>Leptolyngbyaceae</taxon>
        <taxon>Myxacorys</taxon>
        <taxon>Myxacorys almedinensis</taxon>
    </lineage>
</organism>
<evidence type="ECO:0000313" key="4">
    <source>
        <dbReference type="Proteomes" id="UP000646053"/>
    </source>
</evidence>
<feature type="region of interest" description="Disordered" evidence="1">
    <location>
        <begin position="95"/>
        <end position="128"/>
    </location>
</feature>
<accession>A0A8J8CKQ6</accession>
<evidence type="ECO:0000256" key="1">
    <source>
        <dbReference type="SAM" id="MobiDB-lite"/>
    </source>
</evidence>
<dbReference type="AlphaFoldDB" id="A0A8J8CKQ6"/>
<name>A0A8J8CKQ6_9CYAN</name>
<keyword evidence="2" id="KW-0812">Transmembrane</keyword>
<sequence length="465" mass="52010">MSDIGLILILAVLILGGLIATVGDRIGTKVGKARLSLFNLRPKRTATIVTILTGTLISASTFGILFASSRQFREMLLGFNSLQNKLRDQNRELRQSSEELQTTNQQKRQVEDELERTRAERKQAEGQLNRINESLKQALVKQNQTNEQLKTAEAQRDLIRGQLDTVSQQAETLRSEINQLQSEQETLIAQRDAVKAQIAERDQQIAERTEIIQRRDREISNRDQVIAQREVQLKQLEAQQALLAEAVQQSEQEAQLIRGGYLAILRSQVLSSGVLRVVDPNAAKAAVDRLLKEANRTAWQLVQPGSPDVAQIVQIKTAEVERLITTINDGQDYVVRIVADANYVRGERRPISVYATAIPNRVVFLAGEIVASKTLEPAKLTPDQFQQGIEQLIAFSNFRAKRAGVINDGIQLEKLESLASFLDQLRQYQTPVELRAVASDVTYTVGPLRIELVVVQNGQVVLRMS</sequence>
<evidence type="ECO:0000313" key="3">
    <source>
        <dbReference type="EMBL" id="NDJ18861.1"/>
    </source>
</evidence>
<keyword evidence="2" id="KW-0472">Membrane</keyword>
<feature type="compositionally biased region" description="Polar residues" evidence="1">
    <location>
        <begin position="98"/>
        <end position="107"/>
    </location>
</feature>
<dbReference type="EMBL" id="WVIE01000021">
    <property type="protein sequence ID" value="NDJ18861.1"/>
    <property type="molecule type" value="Genomic_DNA"/>
</dbReference>
<keyword evidence="4" id="KW-1185">Reference proteome</keyword>
<dbReference type="Gene3D" id="1.10.287.1490">
    <property type="match status" value="1"/>
</dbReference>
<dbReference type="Proteomes" id="UP000646053">
    <property type="component" value="Unassembled WGS sequence"/>
</dbReference>
<protein>
    <submittedName>
        <fullName evidence="3">DUF3084 domain-containing protein</fullName>
    </submittedName>
</protein>
<feature type="transmembrane region" description="Helical" evidence="2">
    <location>
        <begin position="44"/>
        <end position="67"/>
    </location>
</feature>